<dbReference type="InterPro" id="IPR027417">
    <property type="entry name" value="P-loop_NTPase"/>
</dbReference>
<keyword evidence="1" id="KW-0378">Hydrolase</keyword>
<protein>
    <recommendedName>
        <fullName evidence="3">Helicase C-terminal domain-containing protein</fullName>
    </recommendedName>
</protein>
<accession>A0AAU9P0J2</accession>
<name>A0AAU9P0J2_9ASTR</name>
<dbReference type="InterPro" id="IPR049730">
    <property type="entry name" value="SNF2/RAD54-like_C"/>
</dbReference>
<dbReference type="PANTHER" id="PTHR45629">
    <property type="entry name" value="SNF2/RAD54 FAMILY MEMBER"/>
    <property type="match status" value="1"/>
</dbReference>
<dbReference type="SMART" id="SM00490">
    <property type="entry name" value="HELICc"/>
    <property type="match status" value="1"/>
</dbReference>
<keyword evidence="5" id="KW-1185">Reference proteome</keyword>
<gene>
    <name evidence="4" type="ORF">LVIROSA_LOCUS29674</name>
</gene>
<evidence type="ECO:0000259" key="3">
    <source>
        <dbReference type="PROSITE" id="PS51194"/>
    </source>
</evidence>
<evidence type="ECO:0000256" key="2">
    <source>
        <dbReference type="SAM" id="Phobius"/>
    </source>
</evidence>
<sequence length="182" mass="20423">MGSDTFHSHVSVFVSFIPPLPDSSSQLRPKKLSPPPPLTLSFLSIPPIGCFFYMIPVQFLRIDGTTKASDRLKIVDDFQQGIGAPIFLLTSQVGGLGLTLTKADRVIVVDPVWNPSTDRAYRIGQKKDKIVYRLMTCGTVEEKIYRKQMYKGGLFRSATEHKEQIRILGSFSVSQNRVLMFL</sequence>
<dbReference type="Proteomes" id="UP001157418">
    <property type="component" value="Unassembled WGS sequence"/>
</dbReference>
<reference evidence="4 5" key="1">
    <citation type="submission" date="2022-01" db="EMBL/GenBank/DDBJ databases">
        <authorList>
            <person name="Xiong W."/>
            <person name="Schranz E."/>
        </authorList>
    </citation>
    <scope>NUCLEOTIDE SEQUENCE [LARGE SCALE GENOMIC DNA]</scope>
</reference>
<feature type="domain" description="Helicase C-terminal" evidence="3">
    <location>
        <begin position="1"/>
        <end position="169"/>
    </location>
</feature>
<dbReference type="EMBL" id="CAKMRJ010005523">
    <property type="protein sequence ID" value="CAH1443782.1"/>
    <property type="molecule type" value="Genomic_DNA"/>
</dbReference>
<keyword evidence="2" id="KW-0472">Membrane</keyword>
<evidence type="ECO:0000256" key="1">
    <source>
        <dbReference type="ARBA" id="ARBA00022801"/>
    </source>
</evidence>
<keyword evidence="2" id="KW-0812">Transmembrane</keyword>
<organism evidence="4 5">
    <name type="scientific">Lactuca virosa</name>
    <dbReference type="NCBI Taxonomy" id="75947"/>
    <lineage>
        <taxon>Eukaryota</taxon>
        <taxon>Viridiplantae</taxon>
        <taxon>Streptophyta</taxon>
        <taxon>Embryophyta</taxon>
        <taxon>Tracheophyta</taxon>
        <taxon>Spermatophyta</taxon>
        <taxon>Magnoliopsida</taxon>
        <taxon>eudicotyledons</taxon>
        <taxon>Gunneridae</taxon>
        <taxon>Pentapetalae</taxon>
        <taxon>asterids</taxon>
        <taxon>campanulids</taxon>
        <taxon>Asterales</taxon>
        <taxon>Asteraceae</taxon>
        <taxon>Cichorioideae</taxon>
        <taxon>Cichorieae</taxon>
        <taxon>Lactucinae</taxon>
        <taxon>Lactuca</taxon>
    </lineage>
</organism>
<dbReference type="CDD" id="cd18793">
    <property type="entry name" value="SF2_C_SNF"/>
    <property type="match status" value="1"/>
</dbReference>
<dbReference type="Pfam" id="PF00271">
    <property type="entry name" value="Helicase_C"/>
    <property type="match status" value="1"/>
</dbReference>
<evidence type="ECO:0000313" key="5">
    <source>
        <dbReference type="Proteomes" id="UP001157418"/>
    </source>
</evidence>
<dbReference type="GO" id="GO:0016787">
    <property type="term" value="F:hydrolase activity"/>
    <property type="evidence" value="ECO:0007669"/>
    <property type="project" value="UniProtKB-KW"/>
</dbReference>
<feature type="transmembrane region" description="Helical" evidence="2">
    <location>
        <begin position="38"/>
        <end position="57"/>
    </location>
</feature>
<evidence type="ECO:0000313" key="4">
    <source>
        <dbReference type="EMBL" id="CAH1443782.1"/>
    </source>
</evidence>
<proteinExistence type="predicted"/>
<dbReference type="SUPFAM" id="SSF52540">
    <property type="entry name" value="P-loop containing nucleoside triphosphate hydrolases"/>
    <property type="match status" value="1"/>
</dbReference>
<dbReference type="PANTHER" id="PTHR45629:SF7">
    <property type="entry name" value="DNA EXCISION REPAIR PROTEIN ERCC-6-RELATED"/>
    <property type="match status" value="1"/>
</dbReference>
<dbReference type="AlphaFoldDB" id="A0AAU9P0J2"/>
<dbReference type="GO" id="GO:0015616">
    <property type="term" value="F:DNA translocase activity"/>
    <property type="evidence" value="ECO:0007669"/>
    <property type="project" value="TreeGrafter"/>
</dbReference>
<keyword evidence="2" id="KW-1133">Transmembrane helix</keyword>
<dbReference type="Gene3D" id="3.40.50.300">
    <property type="entry name" value="P-loop containing nucleotide triphosphate hydrolases"/>
    <property type="match status" value="1"/>
</dbReference>
<dbReference type="InterPro" id="IPR050496">
    <property type="entry name" value="SNF2_RAD54_helicase_repair"/>
</dbReference>
<dbReference type="PROSITE" id="PS51194">
    <property type="entry name" value="HELICASE_CTER"/>
    <property type="match status" value="1"/>
</dbReference>
<dbReference type="InterPro" id="IPR001650">
    <property type="entry name" value="Helicase_C-like"/>
</dbReference>
<comment type="caution">
    <text evidence="4">The sequence shown here is derived from an EMBL/GenBank/DDBJ whole genome shotgun (WGS) entry which is preliminary data.</text>
</comment>